<evidence type="ECO:0000256" key="8">
    <source>
        <dbReference type="SAM" id="SignalP"/>
    </source>
</evidence>
<evidence type="ECO:0000256" key="1">
    <source>
        <dbReference type="ARBA" id="ARBA00022448"/>
    </source>
</evidence>
<dbReference type="AlphaFoldDB" id="A0A1T2X1Q5"/>
<keyword evidence="1" id="KW-0813">Transport</keyword>
<comment type="PTM">
    <text evidence="6">Binds 1 heme c group covalently per subunit.</text>
</comment>
<evidence type="ECO:0000313" key="10">
    <source>
        <dbReference type="EMBL" id="OPA73503.1"/>
    </source>
</evidence>
<keyword evidence="5 7" id="KW-0408">Iron</keyword>
<feature type="chain" id="PRO_5038815430" evidence="8">
    <location>
        <begin position="27"/>
        <end position="119"/>
    </location>
</feature>
<dbReference type="GO" id="GO:0009055">
    <property type="term" value="F:electron transfer activity"/>
    <property type="evidence" value="ECO:0007669"/>
    <property type="project" value="InterPro"/>
</dbReference>
<gene>
    <name evidence="10" type="ORF">BVG16_28140</name>
</gene>
<feature type="domain" description="Cytochrome c" evidence="9">
    <location>
        <begin position="43"/>
        <end position="119"/>
    </location>
</feature>
<evidence type="ECO:0000256" key="7">
    <source>
        <dbReference type="PIRSR" id="PIRSR000025-2"/>
    </source>
</evidence>
<dbReference type="InterPro" id="IPR051811">
    <property type="entry name" value="Cytochrome_c550/c551-like"/>
</dbReference>
<feature type="signal peptide" evidence="8">
    <location>
        <begin position="1"/>
        <end position="26"/>
    </location>
</feature>
<sequence length="119" mass="12729">MQKWIMSTLFFGACTLAIVLMFTMNAGPKGAAKQEATMPEVTLDTAAAEATLKANCISCHGNSLEGGVGPNLQKVGAELDEQKLYKTITKGKGGMMPSFKDKLKEEEIANVAKFLATKK</sequence>
<evidence type="ECO:0000256" key="2">
    <source>
        <dbReference type="ARBA" id="ARBA00022617"/>
    </source>
</evidence>
<protein>
    <submittedName>
        <fullName evidence="10">Cytochrome C</fullName>
    </submittedName>
</protein>
<reference evidence="10 11" key="1">
    <citation type="submission" date="2017-01" db="EMBL/GenBank/DDBJ databases">
        <title>Genome analysis of Paenibacillus selenitrireducens ES3-24.</title>
        <authorList>
            <person name="Xu D."/>
            <person name="Yao R."/>
            <person name="Zheng S."/>
        </authorList>
    </citation>
    <scope>NUCLEOTIDE SEQUENCE [LARGE SCALE GENOMIC DNA]</scope>
    <source>
        <strain evidence="10 11">ES3-24</strain>
    </source>
</reference>
<dbReference type="EMBL" id="MSZX01000016">
    <property type="protein sequence ID" value="OPA73503.1"/>
    <property type="molecule type" value="Genomic_DNA"/>
</dbReference>
<keyword evidence="3 7" id="KW-0479">Metal-binding</keyword>
<feature type="binding site" description="axial binding residue" evidence="7">
    <location>
        <position position="96"/>
    </location>
    <ligand>
        <name>heme c</name>
        <dbReference type="ChEBI" id="CHEBI:61717"/>
    </ligand>
    <ligandPart>
        <name>Fe</name>
        <dbReference type="ChEBI" id="CHEBI:18248"/>
    </ligandPart>
</feature>
<dbReference type="PIRSF" id="PIRSF000025">
    <property type="entry name" value="Cytc_Bsub_c550"/>
    <property type="match status" value="1"/>
</dbReference>
<dbReference type="PANTHER" id="PTHR37823">
    <property type="entry name" value="CYTOCHROME C-553-LIKE"/>
    <property type="match status" value="1"/>
</dbReference>
<evidence type="ECO:0000256" key="3">
    <source>
        <dbReference type="ARBA" id="ARBA00022723"/>
    </source>
</evidence>
<evidence type="ECO:0000259" key="9">
    <source>
        <dbReference type="PROSITE" id="PS51007"/>
    </source>
</evidence>
<evidence type="ECO:0000313" key="11">
    <source>
        <dbReference type="Proteomes" id="UP000190188"/>
    </source>
</evidence>
<dbReference type="GO" id="GO:0005506">
    <property type="term" value="F:iron ion binding"/>
    <property type="evidence" value="ECO:0007669"/>
    <property type="project" value="InterPro"/>
</dbReference>
<feature type="binding site" description="axial binding residue" evidence="7">
    <location>
        <position position="60"/>
    </location>
    <ligand>
        <name>heme c</name>
        <dbReference type="ChEBI" id="CHEBI:61717"/>
    </ligand>
    <ligandPart>
        <name>Fe</name>
        <dbReference type="ChEBI" id="CHEBI:18248"/>
    </ligandPart>
</feature>
<evidence type="ECO:0000256" key="6">
    <source>
        <dbReference type="PIRSR" id="PIRSR000025-1"/>
    </source>
</evidence>
<name>A0A1T2X1Q5_9BACL</name>
<keyword evidence="8" id="KW-0732">Signal</keyword>
<dbReference type="OrthoDB" id="7933886at2"/>
<dbReference type="Proteomes" id="UP000190188">
    <property type="component" value="Unassembled WGS sequence"/>
</dbReference>
<dbReference type="Pfam" id="PF13442">
    <property type="entry name" value="Cytochrome_CBB3"/>
    <property type="match status" value="1"/>
</dbReference>
<accession>A0A1T2X1Q5</accession>
<keyword evidence="4" id="KW-0249">Electron transport</keyword>
<dbReference type="GO" id="GO:0020037">
    <property type="term" value="F:heme binding"/>
    <property type="evidence" value="ECO:0007669"/>
    <property type="project" value="InterPro"/>
</dbReference>
<dbReference type="PANTHER" id="PTHR37823:SF4">
    <property type="entry name" value="MENAQUINOL-CYTOCHROME C REDUCTASE CYTOCHROME B_C SUBUNIT"/>
    <property type="match status" value="1"/>
</dbReference>
<dbReference type="InterPro" id="IPR036909">
    <property type="entry name" value="Cyt_c-like_dom_sf"/>
</dbReference>
<dbReference type="InterPro" id="IPR012218">
    <property type="entry name" value="Cyt_c_BACSU-c550-type"/>
</dbReference>
<dbReference type="PROSITE" id="PS51007">
    <property type="entry name" value="CYTC"/>
    <property type="match status" value="1"/>
</dbReference>
<dbReference type="PRINTS" id="PR00605">
    <property type="entry name" value="CYTCHROMECIC"/>
</dbReference>
<keyword evidence="11" id="KW-1185">Reference proteome</keyword>
<organism evidence="10 11">
    <name type="scientific">Paenibacillus selenitireducens</name>
    <dbReference type="NCBI Taxonomy" id="1324314"/>
    <lineage>
        <taxon>Bacteria</taxon>
        <taxon>Bacillati</taxon>
        <taxon>Bacillota</taxon>
        <taxon>Bacilli</taxon>
        <taxon>Bacillales</taxon>
        <taxon>Paenibacillaceae</taxon>
        <taxon>Paenibacillus</taxon>
    </lineage>
</organism>
<dbReference type="Gene3D" id="1.10.760.10">
    <property type="entry name" value="Cytochrome c-like domain"/>
    <property type="match status" value="1"/>
</dbReference>
<keyword evidence="2 6" id="KW-0349">Heme</keyword>
<evidence type="ECO:0000256" key="5">
    <source>
        <dbReference type="ARBA" id="ARBA00023004"/>
    </source>
</evidence>
<dbReference type="STRING" id="1324314.BVG16_28140"/>
<dbReference type="InterPro" id="IPR008168">
    <property type="entry name" value="Cyt_C_IC"/>
</dbReference>
<comment type="caution">
    <text evidence="10">The sequence shown here is derived from an EMBL/GenBank/DDBJ whole genome shotgun (WGS) entry which is preliminary data.</text>
</comment>
<proteinExistence type="predicted"/>
<dbReference type="SUPFAM" id="SSF46626">
    <property type="entry name" value="Cytochrome c"/>
    <property type="match status" value="1"/>
</dbReference>
<evidence type="ECO:0000256" key="4">
    <source>
        <dbReference type="ARBA" id="ARBA00022982"/>
    </source>
</evidence>
<dbReference type="RefSeq" id="WP_078502527.1">
    <property type="nucleotide sequence ID" value="NZ_MSZX01000016.1"/>
</dbReference>
<dbReference type="GO" id="GO:0016020">
    <property type="term" value="C:membrane"/>
    <property type="evidence" value="ECO:0007669"/>
    <property type="project" value="InterPro"/>
</dbReference>
<feature type="binding site" description="covalent" evidence="6">
    <location>
        <position position="59"/>
    </location>
    <ligand>
        <name>heme c</name>
        <dbReference type="ChEBI" id="CHEBI:61717"/>
    </ligand>
</feature>
<feature type="binding site" description="covalent" evidence="6">
    <location>
        <position position="56"/>
    </location>
    <ligand>
        <name>heme c</name>
        <dbReference type="ChEBI" id="CHEBI:61717"/>
    </ligand>
</feature>
<dbReference type="InterPro" id="IPR009056">
    <property type="entry name" value="Cyt_c-like_dom"/>
</dbReference>